<feature type="signal peptide" evidence="2">
    <location>
        <begin position="1"/>
        <end position="27"/>
    </location>
</feature>
<feature type="transmembrane region" description="Helical" evidence="1">
    <location>
        <begin position="100"/>
        <end position="122"/>
    </location>
</feature>
<name>A0A1F4ZB37_9BACT</name>
<dbReference type="InterPro" id="IPR043993">
    <property type="entry name" value="T4SS_pilin"/>
</dbReference>
<evidence type="ECO:0000313" key="4">
    <source>
        <dbReference type="Proteomes" id="UP000177080"/>
    </source>
</evidence>
<evidence type="ECO:0000256" key="1">
    <source>
        <dbReference type="SAM" id="Phobius"/>
    </source>
</evidence>
<proteinExistence type="predicted"/>
<sequence>MKHLKKIAAATAALGGLAAVSPLSALAQVNTNINLGLPAGSSFTNITGYTPTGFIQSMINLLLVGAGLIAFFWLLYGGVQWILAGGDKEATEKARKRITAALIGLVIVFSVFAFTLLLGQFFGVDLLNFTVTTNLNV</sequence>
<organism evidence="3 4">
    <name type="scientific">Candidatus Amesbacteria bacterium RIFCSPLOWO2_01_FULL_48_25</name>
    <dbReference type="NCBI Taxonomy" id="1797259"/>
    <lineage>
        <taxon>Bacteria</taxon>
        <taxon>Candidatus Amesiibacteriota</taxon>
    </lineage>
</organism>
<keyword evidence="1" id="KW-0472">Membrane</keyword>
<evidence type="ECO:0000313" key="3">
    <source>
        <dbReference type="EMBL" id="OGD03107.1"/>
    </source>
</evidence>
<keyword evidence="1" id="KW-0812">Transmembrane</keyword>
<accession>A0A1F4ZB37</accession>
<comment type="caution">
    <text evidence="3">The sequence shown here is derived from an EMBL/GenBank/DDBJ whole genome shotgun (WGS) entry which is preliminary data.</text>
</comment>
<keyword evidence="2" id="KW-0732">Signal</keyword>
<dbReference type="Proteomes" id="UP000177080">
    <property type="component" value="Unassembled WGS sequence"/>
</dbReference>
<protein>
    <submittedName>
        <fullName evidence="3">Uncharacterized protein</fullName>
    </submittedName>
</protein>
<dbReference type="STRING" id="1797259.A2989_02210"/>
<dbReference type="EMBL" id="MEXN01000009">
    <property type="protein sequence ID" value="OGD03107.1"/>
    <property type="molecule type" value="Genomic_DNA"/>
</dbReference>
<keyword evidence="1" id="KW-1133">Transmembrane helix</keyword>
<feature type="chain" id="PRO_5009515981" evidence="2">
    <location>
        <begin position="28"/>
        <end position="137"/>
    </location>
</feature>
<evidence type="ECO:0000256" key="2">
    <source>
        <dbReference type="SAM" id="SignalP"/>
    </source>
</evidence>
<feature type="transmembrane region" description="Helical" evidence="1">
    <location>
        <begin position="58"/>
        <end position="79"/>
    </location>
</feature>
<dbReference type="AlphaFoldDB" id="A0A1F4ZB37"/>
<gene>
    <name evidence="3" type="ORF">A2989_02210</name>
</gene>
<reference evidence="3 4" key="1">
    <citation type="journal article" date="2016" name="Nat. Commun.">
        <title>Thousands of microbial genomes shed light on interconnected biogeochemical processes in an aquifer system.</title>
        <authorList>
            <person name="Anantharaman K."/>
            <person name="Brown C.T."/>
            <person name="Hug L.A."/>
            <person name="Sharon I."/>
            <person name="Castelle C.J."/>
            <person name="Probst A.J."/>
            <person name="Thomas B.C."/>
            <person name="Singh A."/>
            <person name="Wilkins M.J."/>
            <person name="Karaoz U."/>
            <person name="Brodie E.L."/>
            <person name="Williams K.H."/>
            <person name="Hubbard S.S."/>
            <person name="Banfield J.F."/>
        </authorList>
    </citation>
    <scope>NUCLEOTIDE SEQUENCE [LARGE SCALE GENOMIC DNA]</scope>
</reference>
<dbReference type="Pfam" id="PF18895">
    <property type="entry name" value="T4SS_pilin"/>
    <property type="match status" value="1"/>
</dbReference>